<feature type="domain" description="Large ribosomal subunit protein uL15/eL18" evidence="4">
    <location>
        <begin position="81"/>
        <end position="271"/>
    </location>
</feature>
<dbReference type="OrthoDB" id="6353017at2759"/>
<gene>
    <name evidence="5" type="ORF">SEMRO_84_G044900.1</name>
</gene>
<organism evidence="5 6">
    <name type="scientific">Seminavis robusta</name>
    <dbReference type="NCBI Taxonomy" id="568900"/>
    <lineage>
        <taxon>Eukaryota</taxon>
        <taxon>Sar</taxon>
        <taxon>Stramenopiles</taxon>
        <taxon>Ochrophyta</taxon>
        <taxon>Bacillariophyta</taxon>
        <taxon>Bacillariophyceae</taxon>
        <taxon>Bacillariophycidae</taxon>
        <taxon>Naviculales</taxon>
        <taxon>Naviculaceae</taxon>
        <taxon>Seminavis</taxon>
    </lineage>
</organism>
<dbReference type="GO" id="GO:0003735">
    <property type="term" value="F:structural constituent of ribosome"/>
    <property type="evidence" value="ECO:0007669"/>
    <property type="project" value="InterPro"/>
</dbReference>
<reference evidence="5" key="1">
    <citation type="submission" date="2020-06" db="EMBL/GenBank/DDBJ databases">
        <authorList>
            <consortium name="Plant Systems Biology data submission"/>
        </authorList>
    </citation>
    <scope>NUCLEOTIDE SEQUENCE</scope>
    <source>
        <strain evidence="5">D6</strain>
    </source>
</reference>
<keyword evidence="3" id="KW-0687">Ribonucleoprotein</keyword>
<dbReference type="Proteomes" id="UP001153069">
    <property type="component" value="Unassembled WGS sequence"/>
</dbReference>
<evidence type="ECO:0000256" key="2">
    <source>
        <dbReference type="ARBA" id="ARBA00022980"/>
    </source>
</evidence>
<dbReference type="GO" id="GO:0006412">
    <property type="term" value="P:translation"/>
    <property type="evidence" value="ECO:0007669"/>
    <property type="project" value="InterPro"/>
</dbReference>
<dbReference type="GO" id="GO:0003723">
    <property type="term" value="F:RNA binding"/>
    <property type="evidence" value="ECO:0007669"/>
    <property type="project" value="TreeGrafter"/>
</dbReference>
<name>A0A9N8DCU2_9STRA</name>
<dbReference type="AlphaFoldDB" id="A0A9N8DCU2"/>
<dbReference type="PANTHER" id="PTHR10934:SF2">
    <property type="entry name" value="LARGE RIBOSOMAL SUBUNIT PROTEIN EL18"/>
    <property type="match status" value="1"/>
</dbReference>
<dbReference type="InterPro" id="IPR036227">
    <property type="entry name" value="Ribosomal_uL15/eL18_sf"/>
</dbReference>
<dbReference type="GO" id="GO:0022625">
    <property type="term" value="C:cytosolic large ribosomal subunit"/>
    <property type="evidence" value="ECO:0007669"/>
    <property type="project" value="TreeGrafter"/>
</dbReference>
<comment type="caution">
    <text evidence="5">The sequence shown here is derived from an EMBL/GenBank/DDBJ whole genome shotgun (WGS) entry which is preliminary data.</text>
</comment>
<dbReference type="SUPFAM" id="SSF52080">
    <property type="entry name" value="Ribosomal proteins L15p and L18e"/>
    <property type="match status" value="1"/>
</dbReference>
<keyword evidence="2 5" id="KW-0689">Ribosomal protein</keyword>
<protein>
    <submittedName>
        <fullName evidence="5">60S ribosomal protein L18</fullName>
    </submittedName>
</protein>
<accession>A0A9N8DCU2</accession>
<dbReference type="InterPro" id="IPR021131">
    <property type="entry name" value="Ribosomal_uL15/eL18"/>
</dbReference>
<dbReference type="InterPro" id="IPR000039">
    <property type="entry name" value="Ribosomal_eL18"/>
</dbReference>
<evidence type="ECO:0000256" key="3">
    <source>
        <dbReference type="ARBA" id="ARBA00023274"/>
    </source>
</evidence>
<evidence type="ECO:0000313" key="6">
    <source>
        <dbReference type="Proteomes" id="UP001153069"/>
    </source>
</evidence>
<sequence length="271" mass="30025">MERRGINDQSFSNVSHESLASERISSGRPSNFAVYLLPSYSKSSEARNGGDNSSPKNEDFKALPIVQHQESSYYSNDNKMGIDLKAGGRRIGHSSSMRVVKTANPYNRLLIKLYKFLARRTDSKFCATVLKRLHMSKVNQPPIGLARLAKYMTNKDGKTAVIVAKVTDDVRMMECPKMSVCALGFTESARKRIVAAGGECLTFDQLALRSPKGAGTVLLRGPKNRESLAHFGHSTSVSNPHTHDGVKPYVRSNGRKFERARGRRKTCGFKV</sequence>
<dbReference type="FunFam" id="3.100.10.10:FF:000001">
    <property type="entry name" value="60S ribosomal protein L18"/>
    <property type="match status" value="1"/>
</dbReference>
<evidence type="ECO:0000259" key="4">
    <source>
        <dbReference type="Pfam" id="PF17135"/>
    </source>
</evidence>
<dbReference type="PANTHER" id="PTHR10934">
    <property type="entry name" value="60S RIBOSOMAL PROTEIN L18"/>
    <property type="match status" value="1"/>
</dbReference>
<keyword evidence="6" id="KW-1185">Reference proteome</keyword>
<proteinExistence type="inferred from homology"/>
<evidence type="ECO:0000313" key="5">
    <source>
        <dbReference type="EMBL" id="CAB9500467.1"/>
    </source>
</evidence>
<evidence type="ECO:0000256" key="1">
    <source>
        <dbReference type="ARBA" id="ARBA00006815"/>
    </source>
</evidence>
<dbReference type="Pfam" id="PF17135">
    <property type="entry name" value="Ribosomal_L18"/>
    <property type="match status" value="1"/>
</dbReference>
<comment type="similarity">
    <text evidence="1">Belongs to the eukaryotic ribosomal protein eL18 family.</text>
</comment>
<dbReference type="Gene3D" id="3.100.10.10">
    <property type="match status" value="1"/>
</dbReference>
<dbReference type="EMBL" id="CAICTM010000083">
    <property type="protein sequence ID" value="CAB9500467.1"/>
    <property type="molecule type" value="Genomic_DNA"/>
</dbReference>